<feature type="domain" description="Aminoglycoside phosphotransferase" evidence="1">
    <location>
        <begin position="42"/>
        <end position="256"/>
    </location>
</feature>
<comment type="caution">
    <text evidence="2">The sequence shown here is derived from an EMBL/GenBank/DDBJ whole genome shotgun (WGS) entry which is preliminary data.</text>
</comment>
<dbReference type="Pfam" id="PF01636">
    <property type="entry name" value="APH"/>
    <property type="match status" value="1"/>
</dbReference>
<name>A0ABR7SJC2_9ACTN</name>
<sequence>MSADLVRALGTAARVAAHAAPRDCACSAPVLADRSDGTVVRHGDLVVKAHASDTDRAGLDVQLAVAAHPALAGILLAPLPGPPRTELDGRPLTYWPHGTPVDPEHPEHAPWEAAGDLLARLHRTPVGTLPRPLPPMRGPRKAAEALARMRKAGPHPVAAVIERAWAALPAWARAEAPLTHATALCHGDLHLGQLVHHEGRWLLIDIDDLGTGDPAWDLARPAAWYAAGLLPPDEWARFLGAYRAAGGPAVPAEGDPWPALDVPAKALTVQTAALAVAKSLRESRALDEVEESVVQSCDRIGALPAELT</sequence>
<keyword evidence="3" id="KW-1185">Reference proteome</keyword>
<dbReference type="InterPro" id="IPR002575">
    <property type="entry name" value="Aminoglycoside_PTrfase"/>
</dbReference>
<evidence type="ECO:0000313" key="2">
    <source>
        <dbReference type="EMBL" id="MBC9715591.1"/>
    </source>
</evidence>
<dbReference type="Gene3D" id="3.90.1200.10">
    <property type="match status" value="1"/>
</dbReference>
<evidence type="ECO:0000259" key="1">
    <source>
        <dbReference type="Pfam" id="PF01636"/>
    </source>
</evidence>
<dbReference type="InterPro" id="IPR011009">
    <property type="entry name" value="Kinase-like_dom_sf"/>
</dbReference>
<dbReference type="EMBL" id="JACTVJ010000011">
    <property type="protein sequence ID" value="MBC9715591.1"/>
    <property type="molecule type" value="Genomic_DNA"/>
</dbReference>
<evidence type="ECO:0000313" key="3">
    <source>
        <dbReference type="Proteomes" id="UP000642284"/>
    </source>
</evidence>
<proteinExistence type="predicted"/>
<dbReference type="SUPFAM" id="SSF56112">
    <property type="entry name" value="Protein kinase-like (PK-like)"/>
    <property type="match status" value="1"/>
</dbReference>
<gene>
    <name evidence="2" type="ORF">H9Y04_23865</name>
</gene>
<accession>A0ABR7SJC2</accession>
<reference evidence="2 3" key="1">
    <citation type="submission" date="2020-08" db="EMBL/GenBank/DDBJ databases">
        <title>Genemic of Streptomyces polyaspartic.</title>
        <authorList>
            <person name="Liu W."/>
        </authorList>
    </citation>
    <scope>NUCLEOTIDE SEQUENCE [LARGE SCALE GENOMIC DNA]</scope>
    <source>
        <strain evidence="2 3">TRM66268-LWL</strain>
    </source>
</reference>
<dbReference type="Proteomes" id="UP000642284">
    <property type="component" value="Unassembled WGS sequence"/>
</dbReference>
<organism evidence="2 3">
    <name type="scientific">Streptomyces polyasparticus</name>
    <dbReference type="NCBI Taxonomy" id="2767826"/>
    <lineage>
        <taxon>Bacteria</taxon>
        <taxon>Bacillati</taxon>
        <taxon>Actinomycetota</taxon>
        <taxon>Actinomycetes</taxon>
        <taxon>Kitasatosporales</taxon>
        <taxon>Streptomycetaceae</taxon>
        <taxon>Streptomyces</taxon>
    </lineage>
</organism>
<protein>
    <submittedName>
        <fullName evidence="2">Aminoglycoside phosphotransferase family protein</fullName>
    </submittedName>
</protein>